<dbReference type="Proteomes" id="UP001190700">
    <property type="component" value="Unassembled WGS sequence"/>
</dbReference>
<accession>A0AAE0EP92</accession>
<evidence type="ECO:0000313" key="1">
    <source>
        <dbReference type="EMBL" id="KAK3235254.1"/>
    </source>
</evidence>
<protein>
    <submittedName>
        <fullName evidence="1">Uncharacterized protein</fullName>
    </submittedName>
</protein>
<comment type="caution">
    <text evidence="1">The sequence shown here is derived from an EMBL/GenBank/DDBJ whole genome shotgun (WGS) entry which is preliminary data.</text>
</comment>
<evidence type="ECO:0000313" key="2">
    <source>
        <dbReference type="Proteomes" id="UP001190700"/>
    </source>
</evidence>
<dbReference type="AlphaFoldDB" id="A0AAE0EP92"/>
<keyword evidence="2" id="KW-1185">Reference proteome</keyword>
<proteinExistence type="predicted"/>
<reference evidence="1 2" key="1">
    <citation type="journal article" date="2015" name="Genome Biol. Evol.">
        <title>Comparative Genomics of a Bacterivorous Green Alga Reveals Evolutionary Causalities and Consequences of Phago-Mixotrophic Mode of Nutrition.</title>
        <authorList>
            <person name="Burns J.A."/>
            <person name="Paasch A."/>
            <person name="Narechania A."/>
            <person name="Kim E."/>
        </authorList>
    </citation>
    <scope>NUCLEOTIDE SEQUENCE [LARGE SCALE GENOMIC DNA]</scope>
    <source>
        <strain evidence="1 2">PLY_AMNH</strain>
    </source>
</reference>
<organism evidence="1 2">
    <name type="scientific">Cymbomonas tetramitiformis</name>
    <dbReference type="NCBI Taxonomy" id="36881"/>
    <lineage>
        <taxon>Eukaryota</taxon>
        <taxon>Viridiplantae</taxon>
        <taxon>Chlorophyta</taxon>
        <taxon>Pyramimonadophyceae</taxon>
        <taxon>Pyramimonadales</taxon>
        <taxon>Pyramimonadaceae</taxon>
        <taxon>Cymbomonas</taxon>
    </lineage>
</organism>
<dbReference type="EMBL" id="LGRX02035336">
    <property type="protein sequence ID" value="KAK3235254.1"/>
    <property type="molecule type" value="Genomic_DNA"/>
</dbReference>
<gene>
    <name evidence="1" type="ORF">CYMTET_54519</name>
</gene>
<sequence>MYTQYEGSMGHMNDIKKQRIRAIAIFPFTLHHITRWKHFWIVQSCNLTACDVKEKTSIVWLSKVFQE</sequence>
<name>A0AAE0EP92_9CHLO</name>